<dbReference type="EMBL" id="MPUH01000871">
    <property type="protein sequence ID" value="OMJ72820.1"/>
    <property type="molecule type" value="Genomic_DNA"/>
</dbReference>
<dbReference type="InterPro" id="IPR000719">
    <property type="entry name" value="Prot_kinase_dom"/>
</dbReference>
<dbReference type="InterPro" id="IPR050117">
    <property type="entry name" value="MAPK"/>
</dbReference>
<comment type="catalytic activity">
    <reaction evidence="8">
        <text>L-threonyl-[protein] + ATP = O-phospho-L-threonyl-[protein] + ADP + H(+)</text>
        <dbReference type="Rhea" id="RHEA:46608"/>
        <dbReference type="Rhea" id="RHEA-COMP:11060"/>
        <dbReference type="Rhea" id="RHEA-COMP:11605"/>
        <dbReference type="ChEBI" id="CHEBI:15378"/>
        <dbReference type="ChEBI" id="CHEBI:30013"/>
        <dbReference type="ChEBI" id="CHEBI:30616"/>
        <dbReference type="ChEBI" id="CHEBI:61977"/>
        <dbReference type="ChEBI" id="CHEBI:456216"/>
        <dbReference type="EC" id="2.7.11.24"/>
    </reaction>
</comment>
<gene>
    <name evidence="10" type="ORF">SteCoe_28657</name>
</gene>
<dbReference type="InterPro" id="IPR008271">
    <property type="entry name" value="Ser/Thr_kinase_AS"/>
</dbReference>
<keyword evidence="1 7" id="KW-0723">Serine/threonine-protein kinase</keyword>
<dbReference type="FunFam" id="1.10.510.10:FF:000040">
    <property type="entry name" value="Mitogen-activated protein kinase"/>
    <property type="match status" value="1"/>
</dbReference>
<evidence type="ECO:0000256" key="4">
    <source>
        <dbReference type="ARBA" id="ARBA00022777"/>
    </source>
</evidence>
<accession>A0A1R2B8A6</accession>
<evidence type="ECO:0000313" key="10">
    <source>
        <dbReference type="EMBL" id="OMJ72820.1"/>
    </source>
</evidence>
<dbReference type="Pfam" id="PF00069">
    <property type="entry name" value="Pkinase"/>
    <property type="match status" value="1"/>
</dbReference>
<dbReference type="SMART" id="SM00220">
    <property type="entry name" value="S_TKc"/>
    <property type="match status" value="1"/>
</dbReference>
<keyword evidence="8" id="KW-0460">Magnesium</keyword>
<keyword evidence="4 8" id="KW-0418">Kinase</keyword>
<dbReference type="PANTHER" id="PTHR24055">
    <property type="entry name" value="MITOGEN-ACTIVATED PROTEIN KINASE"/>
    <property type="match status" value="1"/>
</dbReference>
<comment type="cofactor">
    <cofactor evidence="8">
        <name>Mg(2+)</name>
        <dbReference type="ChEBI" id="CHEBI:18420"/>
    </cofactor>
</comment>
<evidence type="ECO:0000256" key="1">
    <source>
        <dbReference type="ARBA" id="ARBA00022527"/>
    </source>
</evidence>
<evidence type="ECO:0000256" key="8">
    <source>
        <dbReference type="RuleBase" id="RU361165"/>
    </source>
</evidence>
<dbReference type="PROSITE" id="PS01351">
    <property type="entry name" value="MAPK"/>
    <property type="match status" value="1"/>
</dbReference>
<evidence type="ECO:0000259" key="9">
    <source>
        <dbReference type="PROSITE" id="PS50011"/>
    </source>
</evidence>
<name>A0A1R2B8A6_9CILI</name>
<reference evidence="10 11" key="1">
    <citation type="submission" date="2016-11" db="EMBL/GenBank/DDBJ databases">
        <title>The macronuclear genome of Stentor coeruleus: a giant cell with tiny introns.</title>
        <authorList>
            <person name="Slabodnick M."/>
            <person name="Ruby J.G."/>
            <person name="Reiff S.B."/>
            <person name="Swart E.C."/>
            <person name="Gosai S."/>
            <person name="Prabakaran S."/>
            <person name="Witkowska E."/>
            <person name="Larue G.E."/>
            <person name="Fisher S."/>
            <person name="Freeman R.M."/>
            <person name="Gunawardena J."/>
            <person name="Chu W."/>
            <person name="Stover N.A."/>
            <person name="Gregory B.D."/>
            <person name="Nowacki M."/>
            <person name="Derisi J."/>
            <person name="Roy S.W."/>
            <person name="Marshall W.F."/>
            <person name="Sood P."/>
        </authorList>
    </citation>
    <scope>NUCLEOTIDE SEQUENCE [LARGE SCALE GENOMIC DNA]</scope>
    <source>
        <strain evidence="10">WM001</strain>
    </source>
</reference>
<evidence type="ECO:0000256" key="6">
    <source>
        <dbReference type="PROSITE-ProRule" id="PRU10141"/>
    </source>
</evidence>
<dbReference type="Gene3D" id="3.30.200.20">
    <property type="entry name" value="Phosphorylase Kinase, domain 1"/>
    <property type="match status" value="1"/>
</dbReference>
<evidence type="ECO:0000313" key="11">
    <source>
        <dbReference type="Proteomes" id="UP000187209"/>
    </source>
</evidence>
<dbReference type="FunFam" id="3.30.200.20:FF:000046">
    <property type="entry name" value="Mitogen-activated protein kinase"/>
    <property type="match status" value="1"/>
</dbReference>
<comment type="caution">
    <text evidence="10">The sequence shown here is derived from an EMBL/GenBank/DDBJ whole genome shotgun (WGS) entry which is preliminary data.</text>
</comment>
<sequence>MEEPIPEAKNKFSAGGTTFVVDSRYEFIKKIGHGAYGVVVAALDHQTGTKVAIKKIPNAFEDLVDAKRIVREIKLLGFFDHENTISLLDVMLPSQRTGYNDIYIVTDLMETDLHRVIYSKQALSNEHIQYFMYQILRGVLYMHSANVIHRDIKPSNLLLNKQCDLKICDLGLARGYDVNTENLTEYVVTRWYRAPEVVLNSSQYTEQIDVWSIGCVFSELLGRNPLFPGEDYLDLVQKIIAVLGTPTPEDMQFIENPAARRFISKLAKKEKAKWSTVYPKANSVALDLLDKMLVFNPLKRWSVKQCLEHPYFNGLHNPEEEPLAPAPFDWSFDNFEPTKDILQNMVYEEALKFHPV</sequence>
<evidence type="ECO:0000256" key="3">
    <source>
        <dbReference type="ARBA" id="ARBA00022741"/>
    </source>
</evidence>
<proteinExistence type="inferred from homology"/>
<keyword evidence="5 6" id="KW-0067">ATP-binding</keyword>
<dbReference type="Proteomes" id="UP000187209">
    <property type="component" value="Unassembled WGS sequence"/>
</dbReference>
<keyword evidence="11" id="KW-1185">Reference proteome</keyword>
<keyword evidence="2 8" id="KW-0808">Transferase</keyword>
<evidence type="ECO:0000256" key="2">
    <source>
        <dbReference type="ARBA" id="ARBA00022679"/>
    </source>
</evidence>
<protein>
    <recommendedName>
        <fullName evidence="8">Mitogen-activated protein kinase</fullName>
        <ecNumber evidence="8">2.7.11.24</ecNumber>
    </recommendedName>
</protein>
<dbReference type="InterPro" id="IPR011009">
    <property type="entry name" value="Kinase-like_dom_sf"/>
</dbReference>
<organism evidence="10 11">
    <name type="scientific">Stentor coeruleus</name>
    <dbReference type="NCBI Taxonomy" id="5963"/>
    <lineage>
        <taxon>Eukaryota</taxon>
        <taxon>Sar</taxon>
        <taxon>Alveolata</taxon>
        <taxon>Ciliophora</taxon>
        <taxon>Postciliodesmatophora</taxon>
        <taxon>Heterotrichea</taxon>
        <taxon>Heterotrichida</taxon>
        <taxon>Stentoridae</taxon>
        <taxon>Stentor</taxon>
    </lineage>
</organism>
<evidence type="ECO:0000256" key="5">
    <source>
        <dbReference type="ARBA" id="ARBA00022840"/>
    </source>
</evidence>
<dbReference type="PROSITE" id="PS50011">
    <property type="entry name" value="PROTEIN_KINASE_DOM"/>
    <property type="match status" value="1"/>
</dbReference>
<dbReference type="AlphaFoldDB" id="A0A1R2B8A6"/>
<dbReference type="GO" id="GO:0005524">
    <property type="term" value="F:ATP binding"/>
    <property type="evidence" value="ECO:0007669"/>
    <property type="project" value="UniProtKB-UniRule"/>
</dbReference>
<dbReference type="Gene3D" id="1.10.510.10">
    <property type="entry name" value="Transferase(Phosphotransferase) domain 1"/>
    <property type="match status" value="1"/>
</dbReference>
<comment type="activity regulation">
    <text evidence="8">Activated by threonine and tyrosine phosphorylation.</text>
</comment>
<evidence type="ECO:0000256" key="7">
    <source>
        <dbReference type="RuleBase" id="RU000304"/>
    </source>
</evidence>
<dbReference type="PROSITE" id="PS00108">
    <property type="entry name" value="PROTEIN_KINASE_ST"/>
    <property type="match status" value="1"/>
</dbReference>
<feature type="binding site" evidence="6">
    <location>
        <position position="55"/>
    </location>
    <ligand>
        <name>ATP</name>
        <dbReference type="ChEBI" id="CHEBI:30616"/>
    </ligand>
</feature>
<keyword evidence="3 6" id="KW-0547">Nucleotide-binding</keyword>
<dbReference type="SUPFAM" id="SSF56112">
    <property type="entry name" value="Protein kinase-like (PK-like)"/>
    <property type="match status" value="1"/>
</dbReference>
<feature type="domain" description="Protein kinase" evidence="9">
    <location>
        <begin position="25"/>
        <end position="312"/>
    </location>
</feature>
<dbReference type="PROSITE" id="PS00107">
    <property type="entry name" value="PROTEIN_KINASE_ATP"/>
    <property type="match status" value="1"/>
</dbReference>
<dbReference type="CDD" id="cd07834">
    <property type="entry name" value="STKc_MAPK"/>
    <property type="match status" value="1"/>
</dbReference>
<comment type="similarity">
    <text evidence="8">Belongs to the protein kinase superfamily. Ser/Thr protein kinase family. MAP kinase subfamily.</text>
</comment>
<dbReference type="InterPro" id="IPR003527">
    <property type="entry name" value="MAP_kinase_CS"/>
</dbReference>
<dbReference type="EC" id="2.7.11.24" evidence="8"/>
<dbReference type="GO" id="GO:0004707">
    <property type="term" value="F:MAP kinase activity"/>
    <property type="evidence" value="ECO:0007669"/>
    <property type="project" value="UniProtKB-EC"/>
</dbReference>
<dbReference type="OrthoDB" id="192887at2759"/>
<dbReference type="InterPro" id="IPR017441">
    <property type="entry name" value="Protein_kinase_ATP_BS"/>
</dbReference>